<evidence type="ECO:0000313" key="2">
    <source>
        <dbReference type="Proteomes" id="UP000326169"/>
    </source>
</evidence>
<dbReference type="InterPro" id="IPR001646">
    <property type="entry name" value="5peptide_repeat"/>
</dbReference>
<dbReference type="PANTHER" id="PTHR14136">
    <property type="entry name" value="BTB_POZ DOMAIN-CONTAINING PROTEIN KCTD9"/>
    <property type="match status" value="1"/>
</dbReference>
<dbReference type="Gene3D" id="2.160.20.80">
    <property type="entry name" value="E3 ubiquitin-protein ligase SopA"/>
    <property type="match status" value="1"/>
</dbReference>
<dbReference type="RefSeq" id="WP_006618265.1">
    <property type="nucleotide sequence ID" value="NZ_BIMW01000145.1"/>
</dbReference>
<evidence type="ECO:0000313" key="1">
    <source>
        <dbReference type="EMBL" id="GCE95710.1"/>
    </source>
</evidence>
<accession>A0A5M3TCD9</accession>
<gene>
    <name evidence="1" type="ORF">NIES46_37760</name>
</gene>
<proteinExistence type="predicted"/>
<dbReference type="SUPFAM" id="SSF141571">
    <property type="entry name" value="Pentapeptide repeat-like"/>
    <property type="match status" value="1"/>
</dbReference>
<keyword evidence="2" id="KW-1185">Reference proteome</keyword>
<dbReference type="Pfam" id="PF00805">
    <property type="entry name" value="Pentapeptide"/>
    <property type="match status" value="2"/>
</dbReference>
<reference evidence="1 2" key="1">
    <citation type="journal article" date="2019" name="J Genomics">
        <title>The Draft Genome of a Hydrogen-producing Cyanobacterium, Arthrospira platensis NIES-46.</title>
        <authorList>
            <person name="Suzuki S."/>
            <person name="Yamaguchi H."/>
            <person name="Kawachi M."/>
        </authorList>
    </citation>
    <scope>NUCLEOTIDE SEQUENCE [LARGE SCALE GENOMIC DNA]</scope>
    <source>
        <strain evidence="1 2">NIES-46</strain>
    </source>
</reference>
<dbReference type="InterPro" id="IPR051082">
    <property type="entry name" value="Pentapeptide-BTB/POZ_domain"/>
</dbReference>
<protein>
    <submittedName>
        <fullName evidence="1">Pentapeptide repeat-containing protein</fullName>
    </submittedName>
</protein>
<dbReference type="Proteomes" id="UP000326169">
    <property type="component" value="Unassembled WGS sequence"/>
</dbReference>
<comment type="caution">
    <text evidence="1">The sequence shown here is derived from an EMBL/GenBank/DDBJ whole genome shotgun (WGS) entry which is preliminary data.</text>
</comment>
<organism evidence="1 2">
    <name type="scientific">Limnospira platensis NIES-46</name>
    <dbReference type="NCBI Taxonomy" id="1236695"/>
    <lineage>
        <taxon>Bacteria</taxon>
        <taxon>Bacillati</taxon>
        <taxon>Cyanobacteriota</taxon>
        <taxon>Cyanophyceae</taxon>
        <taxon>Oscillatoriophycideae</taxon>
        <taxon>Oscillatoriales</taxon>
        <taxon>Sirenicapillariaceae</taxon>
        <taxon>Limnospira</taxon>
    </lineage>
</organism>
<name>A0A5M3TCD9_LIMPL</name>
<dbReference type="PANTHER" id="PTHR14136:SF17">
    <property type="entry name" value="BTB_POZ DOMAIN-CONTAINING PROTEIN KCTD9"/>
    <property type="match status" value="1"/>
</dbReference>
<dbReference type="EMBL" id="BIMW01000145">
    <property type="protein sequence ID" value="GCE95710.1"/>
    <property type="molecule type" value="Genomic_DNA"/>
</dbReference>
<sequence>MKTLSTVMILGAATTIVSLGFASPIRAENPAHLRQLLETRFCQGCDLRGADLSGAHLIGVDLRNANLENANLANANLEGADLKGANLTGANLSGAFLNQAELNDAVLDLADLSGANLIKARLTGATFAGANLQETQMLQPIIGITPPVATGSLEDLGGDNLSIGRDPSRLAMPMGGTDLDQDFQYTQEYLESLFEPIQINRHSLPPLEGFTPGDNNPVDLKIPQIRF</sequence>
<dbReference type="GeneID" id="301684552"/>